<comment type="similarity">
    <text evidence="2">Belongs to the glycosyltransferase 47 family.</text>
</comment>
<evidence type="ECO:0000256" key="1">
    <source>
        <dbReference type="ARBA" id="ARBA00004323"/>
    </source>
</evidence>
<dbReference type="OrthoDB" id="1924787at2759"/>
<keyword evidence="4" id="KW-0735">Signal-anchor</keyword>
<dbReference type="AlphaFoldDB" id="A0A9Q1KUV8"/>
<sequence>MVKRFKIWSYREGETPFVHEGPVNIIYGIEGQFIDEMESGLSGFMARRPEEAHAFFLPFSIAKMVKILYQPLVSYDRAPLHRLVLDYVQVVAYRYPYWNRSSGADHFMLSCHDWAPDISYANPKLLKNLMRAMCNANISEGFQPQRDVSIPEINIPVGQLGPPSLVQHPSRRKIFAFFAGGAHGHVRKFLFEHWKEKDDEIQVHEYLPKGQNYFQMLGQSKFCLCPSGYEVASPRVIEAIYAECVPVIIKDNYSLPFSDVLDWTQFSIHVPVARIPKIKIILKDISLRKYFKLLKGVRAVKHHFTLHRPAKPFDLIHMILHSVWLRRLNFRLPY</sequence>
<dbReference type="Pfam" id="PF03016">
    <property type="entry name" value="Exostosin_GT47"/>
    <property type="match status" value="1"/>
</dbReference>
<keyword evidence="3" id="KW-0808">Transferase</keyword>
<dbReference type="GO" id="GO:0016757">
    <property type="term" value="F:glycosyltransferase activity"/>
    <property type="evidence" value="ECO:0007669"/>
    <property type="project" value="UniProtKB-KW"/>
</dbReference>
<organism evidence="7 8">
    <name type="scientific">Carnegiea gigantea</name>
    <dbReference type="NCBI Taxonomy" id="171969"/>
    <lineage>
        <taxon>Eukaryota</taxon>
        <taxon>Viridiplantae</taxon>
        <taxon>Streptophyta</taxon>
        <taxon>Embryophyta</taxon>
        <taxon>Tracheophyta</taxon>
        <taxon>Spermatophyta</taxon>
        <taxon>Magnoliopsida</taxon>
        <taxon>eudicotyledons</taxon>
        <taxon>Gunneridae</taxon>
        <taxon>Pentapetalae</taxon>
        <taxon>Caryophyllales</taxon>
        <taxon>Cactineae</taxon>
        <taxon>Cactaceae</taxon>
        <taxon>Cactoideae</taxon>
        <taxon>Echinocereeae</taxon>
        <taxon>Carnegiea</taxon>
    </lineage>
</organism>
<keyword evidence="8" id="KW-1185">Reference proteome</keyword>
<proteinExistence type="inferred from homology"/>
<keyword evidence="5" id="KW-0333">Golgi apparatus</keyword>
<dbReference type="PANTHER" id="PTHR11062:SF124">
    <property type="entry name" value="XYLOGALACTURONAN BETA-1,3-XYLOSYLTRANSFERASE"/>
    <property type="match status" value="1"/>
</dbReference>
<evidence type="ECO:0000256" key="3">
    <source>
        <dbReference type="ARBA" id="ARBA00022676"/>
    </source>
</evidence>
<comment type="caution">
    <text evidence="7">The sequence shown here is derived from an EMBL/GenBank/DDBJ whole genome shotgun (WGS) entry which is preliminary data.</text>
</comment>
<gene>
    <name evidence="7" type="ORF">Cgig2_029249</name>
</gene>
<evidence type="ECO:0000256" key="5">
    <source>
        <dbReference type="ARBA" id="ARBA00023034"/>
    </source>
</evidence>
<dbReference type="InterPro" id="IPR040911">
    <property type="entry name" value="Exostosin_GT47"/>
</dbReference>
<dbReference type="GO" id="GO:0000139">
    <property type="term" value="C:Golgi membrane"/>
    <property type="evidence" value="ECO:0007669"/>
    <property type="project" value="UniProtKB-SubCell"/>
</dbReference>
<feature type="domain" description="Exostosin GT47" evidence="6">
    <location>
        <begin position="3"/>
        <end position="284"/>
    </location>
</feature>
<evidence type="ECO:0000256" key="4">
    <source>
        <dbReference type="ARBA" id="ARBA00022968"/>
    </source>
</evidence>
<evidence type="ECO:0000313" key="7">
    <source>
        <dbReference type="EMBL" id="KAJ8449887.1"/>
    </source>
</evidence>
<accession>A0A9Q1KUV8</accession>
<dbReference type="Proteomes" id="UP001153076">
    <property type="component" value="Unassembled WGS sequence"/>
</dbReference>
<name>A0A9Q1KUV8_9CARY</name>
<reference evidence="7" key="1">
    <citation type="submission" date="2022-04" db="EMBL/GenBank/DDBJ databases">
        <title>Carnegiea gigantea Genome sequencing and assembly v2.</title>
        <authorList>
            <person name="Copetti D."/>
            <person name="Sanderson M.J."/>
            <person name="Burquez A."/>
            <person name="Wojciechowski M.F."/>
        </authorList>
    </citation>
    <scope>NUCLEOTIDE SEQUENCE</scope>
    <source>
        <strain evidence="7">SGP5-SGP5p</strain>
        <tissue evidence="7">Aerial part</tissue>
    </source>
</reference>
<evidence type="ECO:0000256" key="2">
    <source>
        <dbReference type="ARBA" id="ARBA00010271"/>
    </source>
</evidence>
<keyword evidence="3" id="KW-0328">Glycosyltransferase</keyword>
<dbReference type="EMBL" id="JAKOGI010000018">
    <property type="protein sequence ID" value="KAJ8449887.1"/>
    <property type="molecule type" value="Genomic_DNA"/>
</dbReference>
<dbReference type="InterPro" id="IPR004263">
    <property type="entry name" value="Exostosin"/>
</dbReference>
<comment type="subcellular location">
    <subcellularLocation>
        <location evidence="1">Golgi apparatus membrane</location>
        <topology evidence="1">Single-pass type II membrane protein</topology>
    </subcellularLocation>
</comment>
<keyword evidence="4" id="KW-0812">Transmembrane</keyword>
<dbReference type="PANTHER" id="PTHR11062">
    <property type="entry name" value="EXOSTOSIN HEPARAN SULFATE GLYCOSYLTRANSFERASE -RELATED"/>
    <property type="match status" value="1"/>
</dbReference>
<evidence type="ECO:0000259" key="6">
    <source>
        <dbReference type="Pfam" id="PF03016"/>
    </source>
</evidence>
<evidence type="ECO:0000313" key="8">
    <source>
        <dbReference type="Proteomes" id="UP001153076"/>
    </source>
</evidence>
<protein>
    <recommendedName>
        <fullName evidence="6">Exostosin GT47 domain-containing protein</fullName>
    </recommendedName>
</protein>